<feature type="compositionally biased region" description="Basic residues" evidence="1">
    <location>
        <begin position="55"/>
        <end position="64"/>
    </location>
</feature>
<name>A0A2M4DJZ8_ANODA</name>
<dbReference type="EMBL" id="GGFL01013683">
    <property type="protein sequence ID" value="MBW77861.1"/>
    <property type="molecule type" value="Transcribed_RNA"/>
</dbReference>
<feature type="compositionally biased region" description="Polar residues" evidence="1">
    <location>
        <begin position="66"/>
        <end position="79"/>
    </location>
</feature>
<evidence type="ECO:0000313" key="2">
    <source>
        <dbReference type="EMBL" id="MBW77861.1"/>
    </source>
</evidence>
<reference evidence="2" key="1">
    <citation type="submission" date="2018-01" db="EMBL/GenBank/DDBJ databases">
        <title>An insight into the sialome of Amazonian anophelines.</title>
        <authorList>
            <person name="Ribeiro J.M."/>
            <person name="Scarpassa V."/>
            <person name="Calvo E."/>
        </authorList>
    </citation>
    <scope>NUCLEOTIDE SEQUENCE</scope>
</reference>
<protein>
    <submittedName>
        <fullName evidence="2">Putative secreted protein</fullName>
    </submittedName>
</protein>
<proteinExistence type="predicted"/>
<organism evidence="2">
    <name type="scientific">Anopheles darlingi</name>
    <name type="common">Mosquito</name>
    <dbReference type="NCBI Taxonomy" id="43151"/>
    <lineage>
        <taxon>Eukaryota</taxon>
        <taxon>Metazoa</taxon>
        <taxon>Ecdysozoa</taxon>
        <taxon>Arthropoda</taxon>
        <taxon>Hexapoda</taxon>
        <taxon>Insecta</taxon>
        <taxon>Pterygota</taxon>
        <taxon>Neoptera</taxon>
        <taxon>Endopterygota</taxon>
        <taxon>Diptera</taxon>
        <taxon>Nematocera</taxon>
        <taxon>Culicoidea</taxon>
        <taxon>Culicidae</taxon>
        <taxon>Anophelinae</taxon>
        <taxon>Anopheles</taxon>
    </lineage>
</organism>
<sequence>MQGPFRVILAKRTTETLLTVTLGLGGGTHCTATDGFRVQTRTITSRPSLPLPRRTVCRTHRGPNKKPQTTPDRNYSVNR</sequence>
<dbReference type="AlphaFoldDB" id="A0A2M4DJZ8"/>
<evidence type="ECO:0000256" key="1">
    <source>
        <dbReference type="SAM" id="MobiDB-lite"/>
    </source>
</evidence>
<accession>A0A2M4DJZ8</accession>
<feature type="region of interest" description="Disordered" evidence="1">
    <location>
        <begin position="41"/>
        <end position="79"/>
    </location>
</feature>